<evidence type="ECO:0000313" key="2">
    <source>
        <dbReference type="EMBL" id="KXZ42302.1"/>
    </source>
</evidence>
<keyword evidence="3" id="KW-1185">Reference proteome</keyword>
<feature type="compositionally biased region" description="Polar residues" evidence="1">
    <location>
        <begin position="1"/>
        <end position="10"/>
    </location>
</feature>
<gene>
    <name evidence="2" type="ORF">GPECTOR_165g162</name>
</gene>
<organism evidence="2 3">
    <name type="scientific">Gonium pectorale</name>
    <name type="common">Green alga</name>
    <dbReference type="NCBI Taxonomy" id="33097"/>
    <lineage>
        <taxon>Eukaryota</taxon>
        <taxon>Viridiplantae</taxon>
        <taxon>Chlorophyta</taxon>
        <taxon>core chlorophytes</taxon>
        <taxon>Chlorophyceae</taxon>
        <taxon>CS clade</taxon>
        <taxon>Chlamydomonadales</taxon>
        <taxon>Volvocaceae</taxon>
        <taxon>Gonium</taxon>
    </lineage>
</organism>
<proteinExistence type="predicted"/>
<comment type="caution">
    <text evidence="2">The sequence shown here is derived from an EMBL/GenBank/DDBJ whole genome shotgun (WGS) entry which is preliminary data.</text>
</comment>
<accession>A0A150FXG4</accession>
<feature type="region of interest" description="Disordered" evidence="1">
    <location>
        <begin position="1"/>
        <end position="27"/>
    </location>
</feature>
<sequence length="303" mass="31524">MGSALSSNARQVARSVAPQRKLKPFSTEEIDALNRMAEKEQARMKELPSMEELNAKDGTLGDLLNKLGGSIAGRDLTPEEPAEASTSGRGRQQMPPARPPQARLAAEAASWRTSFKSADEQPGRLPSYVLREILEARTAAASEGQELDLGPYISTFRADRAKLLSLLDSACLPLVGKVPVFGHQYAFARPPAWWLREGLSGAQFKSEPDALRERLMGNPVAPGGGGAGESAMFGGGRAQRRGAERATAREPEDARAGVEEGQGKAEGQAGFTGSAAGTGGGAAGEGGRQGDGAASGRSGVGQG</sequence>
<protein>
    <submittedName>
        <fullName evidence="2">Uncharacterized protein</fullName>
    </submittedName>
</protein>
<reference evidence="3" key="1">
    <citation type="journal article" date="2016" name="Nat. Commun.">
        <title>The Gonium pectorale genome demonstrates co-option of cell cycle regulation during the evolution of multicellularity.</title>
        <authorList>
            <person name="Hanschen E.R."/>
            <person name="Marriage T.N."/>
            <person name="Ferris P.J."/>
            <person name="Hamaji T."/>
            <person name="Toyoda A."/>
            <person name="Fujiyama A."/>
            <person name="Neme R."/>
            <person name="Noguchi H."/>
            <person name="Minakuchi Y."/>
            <person name="Suzuki M."/>
            <person name="Kawai-Toyooka H."/>
            <person name="Smith D.R."/>
            <person name="Sparks H."/>
            <person name="Anderson J."/>
            <person name="Bakaric R."/>
            <person name="Luria V."/>
            <person name="Karger A."/>
            <person name="Kirschner M.W."/>
            <person name="Durand P.M."/>
            <person name="Michod R.E."/>
            <person name="Nozaki H."/>
            <person name="Olson B.J."/>
        </authorList>
    </citation>
    <scope>NUCLEOTIDE SEQUENCE [LARGE SCALE GENOMIC DNA]</scope>
    <source>
        <strain evidence="3">NIES-2863</strain>
    </source>
</reference>
<feature type="compositionally biased region" description="Gly residues" evidence="1">
    <location>
        <begin position="222"/>
        <end position="237"/>
    </location>
</feature>
<feature type="compositionally biased region" description="Gly residues" evidence="1">
    <location>
        <begin position="276"/>
        <end position="290"/>
    </location>
</feature>
<dbReference type="AlphaFoldDB" id="A0A150FXG4"/>
<feature type="compositionally biased region" description="Low complexity" evidence="1">
    <location>
        <begin position="265"/>
        <end position="275"/>
    </location>
</feature>
<dbReference type="EMBL" id="LSYV01000165">
    <property type="protein sequence ID" value="KXZ42302.1"/>
    <property type="molecule type" value="Genomic_DNA"/>
</dbReference>
<feature type="compositionally biased region" description="Low complexity" evidence="1">
    <location>
        <begin position="89"/>
        <end position="109"/>
    </location>
</feature>
<evidence type="ECO:0000313" key="3">
    <source>
        <dbReference type="Proteomes" id="UP000075714"/>
    </source>
</evidence>
<dbReference type="Proteomes" id="UP000075714">
    <property type="component" value="Unassembled WGS sequence"/>
</dbReference>
<dbReference type="OrthoDB" id="535705at2759"/>
<feature type="compositionally biased region" description="Basic and acidic residues" evidence="1">
    <location>
        <begin position="241"/>
        <end position="263"/>
    </location>
</feature>
<name>A0A150FXG4_GONPE</name>
<feature type="region of interest" description="Disordered" evidence="1">
    <location>
        <begin position="69"/>
        <end position="110"/>
    </location>
</feature>
<evidence type="ECO:0000256" key="1">
    <source>
        <dbReference type="SAM" id="MobiDB-lite"/>
    </source>
</evidence>
<feature type="region of interest" description="Disordered" evidence="1">
    <location>
        <begin position="216"/>
        <end position="303"/>
    </location>
</feature>